<proteinExistence type="predicted"/>
<protein>
    <submittedName>
        <fullName evidence="2">MarR family transcriptional regulator</fullName>
    </submittedName>
</protein>
<dbReference type="Gene3D" id="1.10.10.10">
    <property type="entry name" value="Winged helix-like DNA-binding domain superfamily/Winged helix DNA-binding domain"/>
    <property type="match status" value="1"/>
</dbReference>
<evidence type="ECO:0000313" key="2">
    <source>
        <dbReference type="EMBL" id="GAA1969143.1"/>
    </source>
</evidence>
<dbReference type="InterPro" id="IPR052526">
    <property type="entry name" value="HTH-type_Bedaq_tolerance"/>
</dbReference>
<dbReference type="InterPro" id="IPR036388">
    <property type="entry name" value="WH-like_DNA-bd_sf"/>
</dbReference>
<dbReference type="SMART" id="SM00347">
    <property type="entry name" value="HTH_MARR"/>
    <property type="match status" value="1"/>
</dbReference>
<dbReference type="Proteomes" id="UP001501116">
    <property type="component" value="Unassembled WGS sequence"/>
</dbReference>
<evidence type="ECO:0000259" key="1">
    <source>
        <dbReference type="PROSITE" id="PS50995"/>
    </source>
</evidence>
<evidence type="ECO:0000313" key="3">
    <source>
        <dbReference type="Proteomes" id="UP001501116"/>
    </source>
</evidence>
<feature type="domain" description="HTH marR-type" evidence="1">
    <location>
        <begin position="8"/>
        <end position="143"/>
    </location>
</feature>
<dbReference type="EMBL" id="BAAANN010000019">
    <property type="protein sequence ID" value="GAA1969143.1"/>
    <property type="molecule type" value="Genomic_DNA"/>
</dbReference>
<dbReference type="PANTHER" id="PTHR39515">
    <property type="entry name" value="CONSERVED PROTEIN"/>
    <property type="match status" value="1"/>
</dbReference>
<reference evidence="2 3" key="1">
    <citation type="journal article" date="2019" name="Int. J. Syst. Evol. Microbiol.">
        <title>The Global Catalogue of Microorganisms (GCM) 10K type strain sequencing project: providing services to taxonomists for standard genome sequencing and annotation.</title>
        <authorList>
            <consortium name="The Broad Institute Genomics Platform"/>
            <consortium name="The Broad Institute Genome Sequencing Center for Infectious Disease"/>
            <person name="Wu L."/>
            <person name="Ma J."/>
        </authorList>
    </citation>
    <scope>NUCLEOTIDE SEQUENCE [LARGE SCALE GENOMIC DNA]</scope>
    <source>
        <strain evidence="2 3">JCM 14545</strain>
    </source>
</reference>
<dbReference type="SUPFAM" id="SSF46785">
    <property type="entry name" value="Winged helix' DNA-binding domain"/>
    <property type="match status" value="1"/>
</dbReference>
<dbReference type="PROSITE" id="PS50995">
    <property type="entry name" value="HTH_MARR_2"/>
    <property type="match status" value="1"/>
</dbReference>
<name>A0ABN2RH79_9PSEU</name>
<dbReference type="PANTHER" id="PTHR39515:SF2">
    <property type="entry name" value="HTH-TYPE TRANSCRIPTIONAL REGULATOR RV0880"/>
    <property type="match status" value="1"/>
</dbReference>
<dbReference type="RefSeq" id="WP_344422888.1">
    <property type="nucleotide sequence ID" value="NZ_BAAANN010000019.1"/>
</dbReference>
<dbReference type="Pfam" id="PF01047">
    <property type="entry name" value="MarR"/>
    <property type="match status" value="1"/>
</dbReference>
<comment type="caution">
    <text evidence="2">The sequence shown here is derived from an EMBL/GenBank/DDBJ whole genome shotgun (WGS) entry which is preliminary data.</text>
</comment>
<accession>A0ABN2RH79</accession>
<dbReference type="InterPro" id="IPR000835">
    <property type="entry name" value="HTH_MarR-typ"/>
</dbReference>
<sequence length="157" mass="17874">MNRRAASVAELAHELRPLLFRLYYVVRRQTPQLQLTLTQGSVLSELVRGGPSRMSRLAELEGVRLPSMTDVVARLERLGIVKRTPDPADGRAVLVAVTDDGLRFYDELVLAREEFLRERLIALDEEDRAAIDTALPALRKLLEQSTLKEELIRDERK</sequence>
<dbReference type="InterPro" id="IPR036390">
    <property type="entry name" value="WH_DNA-bd_sf"/>
</dbReference>
<organism evidence="2 3">
    <name type="scientific">Amycolatopsis minnesotensis</name>
    <dbReference type="NCBI Taxonomy" id="337894"/>
    <lineage>
        <taxon>Bacteria</taxon>
        <taxon>Bacillati</taxon>
        <taxon>Actinomycetota</taxon>
        <taxon>Actinomycetes</taxon>
        <taxon>Pseudonocardiales</taxon>
        <taxon>Pseudonocardiaceae</taxon>
        <taxon>Amycolatopsis</taxon>
    </lineage>
</organism>
<keyword evidence="3" id="KW-1185">Reference proteome</keyword>
<gene>
    <name evidence="2" type="ORF">GCM10009754_47980</name>
</gene>